<dbReference type="AlphaFoldDB" id="A0AAE2ZIN7"/>
<reference evidence="1" key="1">
    <citation type="submission" date="2021-08" db="EMBL/GenBank/DDBJ databases">
        <title>Hoeflea bacterium WL0058 sp. nov., isolated from the sediment.</title>
        <authorList>
            <person name="Wang L."/>
            <person name="Zhang D."/>
        </authorList>
    </citation>
    <scope>NUCLEOTIDE SEQUENCE</scope>
    <source>
        <strain evidence="1">WL0058</strain>
    </source>
</reference>
<accession>A0AAE2ZIN7</accession>
<name>A0AAE2ZIN7_9HYPH</name>
<sequence>MPGQKIATIFFPSNKDGHLTTRIRNLGEDLWREIESRGLGDVGGLKTVDKAIDTLVVRAENAQLVGQVKKRIENLLKVHLLHKLAAVTYK</sequence>
<protein>
    <submittedName>
        <fullName evidence="1">Uncharacterized protein</fullName>
    </submittedName>
</protein>
<gene>
    <name evidence="1" type="ORF">K1W69_05675</name>
</gene>
<evidence type="ECO:0000313" key="2">
    <source>
        <dbReference type="Proteomes" id="UP001196509"/>
    </source>
</evidence>
<organism evidence="1 2">
    <name type="scientific">Flavimaribacter sediminis</name>
    <dbReference type="NCBI Taxonomy" id="2865987"/>
    <lineage>
        <taxon>Bacteria</taxon>
        <taxon>Pseudomonadati</taxon>
        <taxon>Pseudomonadota</taxon>
        <taxon>Alphaproteobacteria</taxon>
        <taxon>Hyphomicrobiales</taxon>
        <taxon>Rhizobiaceae</taxon>
        <taxon>Flavimaribacter</taxon>
    </lineage>
</organism>
<keyword evidence="2" id="KW-1185">Reference proteome</keyword>
<dbReference type="Proteomes" id="UP001196509">
    <property type="component" value="Unassembled WGS sequence"/>
</dbReference>
<proteinExistence type="predicted"/>
<comment type="caution">
    <text evidence="1">The sequence shown here is derived from an EMBL/GenBank/DDBJ whole genome shotgun (WGS) entry which is preliminary data.</text>
</comment>
<dbReference type="RefSeq" id="WP_220227337.1">
    <property type="nucleotide sequence ID" value="NZ_JAICBX010000001.1"/>
</dbReference>
<dbReference type="EMBL" id="JAICBX010000001">
    <property type="protein sequence ID" value="MBW8636674.1"/>
    <property type="molecule type" value="Genomic_DNA"/>
</dbReference>
<evidence type="ECO:0000313" key="1">
    <source>
        <dbReference type="EMBL" id="MBW8636674.1"/>
    </source>
</evidence>